<dbReference type="EnsemblPlants" id="OMERI08G10480.1">
    <property type="protein sequence ID" value="OMERI08G10480.1"/>
    <property type="gene ID" value="OMERI08G10480"/>
</dbReference>
<dbReference type="HOGENOM" id="CLU_2577915_0_0_1"/>
<organism evidence="1">
    <name type="scientific">Oryza meridionalis</name>
    <dbReference type="NCBI Taxonomy" id="40149"/>
    <lineage>
        <taxon>Eukaryota</taxon>
        <taxon>Viridiplantae</taxon>
        <taxon>Streptophyta</taxon>
        <taxon>Embryophyta</taxon>
        <taxon>Tracheophyta</taxon>
        <taxon>Spermatophyta</taxon>
        <taxon>Magnoliopsida</taxon>
        <taxon>Liliopsida</taxon>
        <taxon>Poales</taxon>
        <taxon>Poaceae</taxon>
        <taxon>BOP clade</taxon>
        <taxon>Oryzoideae</taxon>
        <taxon>Oryzeae</taxon>
        <taxon>Oryzinae</taxon>
        <taxon>Oryza</taxon>
    </lineage>
</organism>
<proteinExistence type="predicted"/>
<reference evidence="1" key="1">
    <citation type="submission" date="2015-04" db="UniProtKB">
        <authorList>
            <consortium name="EnsemblPlants"/>
        </authorList>
    </citation>
    <scope>IDENTIFICATION</scope>
</reference>
<evidence type="ECO:0000313" key="2">
    <source>
        <dbReference type="Proteomes" id="UP000008021"/>
    </source>
</evidence>
<accession>A0A0E0EKV9</accession>
<reference evidence="1" key="2">
    <citation type="submission" date="2018-05" db="EMBL/GenBank/DDBJ databases">
        <title>OmerRS3 (Oryza meridionalis Reference Sequence Version 3).</title>
        <authorList>
            <person name="Zhang J."/>
            <person name="Kudrna D."/>
            <person name="Lee S."/>
            <person name="Talag J."/>
            <person name="Welchert J."/>
            <person name="Wing R.A."/>
        </authorList>
    </citation>
    <scope>NUCLEOTIDE SEQUENCE [LARGE SCALE GENOMIC DNA]</scope>
    <source>
        <strain evidence="1">cv. OR44</strain>
    </source>
</reference>
<keyword evidence="2" id="KW-1185">Reference proteome</keyword>
<dbReference type="STRING" id="40149.A0A0E0EKV9"/>
<sequence>MAATATMLETTERPFSSEEEAKFKSADCLFRGALINVLADNILDVYMHMPSGKDFWDAFEVKFEVFDVGSELYVIEQFYDY</sequence>
<dbReference type="Proteomes" id="UP000008021">
    <property type="component" value="Chromosome 8"/>
</dbReference>
<protein>
    <submittedName>
        <fullName evidence="1">Uncharacterized protein</fullName>
    </submittedName>
</protein>
<dbReference type="Gramene" id="OMERI08G10480.1">
    <property type="protein sequence ID" value="OMERI08G10480.1"/>
    <property type="gene ID" value="OMERI08G10480"/>
</dbReference>
<name>A0A0E0EKV9_9ORYZ</name>
<dbReference type="AlphaFoldDB" id="A0A0E0EKV9"/>
<evidence type="ECO:0000313" key="1">
    <source>
        <dbReference type="EnsemblPlants" id="OMERI08G10480.1"/>
    </source>
</evidence>